<evidence type="ECO:0000313" key="2">
    <source>
        <dbReference type="EMBL" id="ANO35377.1"/>
    </source>
</evidence>
<gene>
    <name evidence="2" type="ORF">A6E01_19375</name>
</gene>
<dbReference type="Pfam" id="PF11072">
    <property type="entry name" value="DUF2859"/>
    <property type="match status" value="1"/>
</dbReference>
<keyword evidence="1" id="KW-0732">Signal</keyword>
<feature type="chain" id="PRO_5042940693" description="Integrating conjugative element protein" evidence="1">
    <location>
        <begin position="21"/>
        <end position="236"/>
    </location>
</feature>
<protein>
    <recommendedName>
        <fullName evidence="4">Integrating conjugative element protein</fullName>
    </recommendedName>
</protein>
<dbReference type="KEGG" id="vbr:A6E01_19375"/>
<dbReference type="EMBL" id="CP016179">
    <property type="protein sequence ID" value="ANO35377.1"/>
    <property type="molecule type" value="Genomic_DNA"/>
</dbReference>
<accession>A0AAN1CUB6</accession>
<evidence type="ECO:0000313" key="3">
    <source>
        <dbReference type="Proteomes" id="UP000092018"/>
    </source>
</evidence>
<keyword evidence="2" id="KW-0614">Plasmid</keyword>
<evidence type="ECO:0000256" key="1">
    <source>
        <dbReference type="SAM" id="SignalP"/>
    </source>
</evidence>
<dbReference type="AlphaFoldDB" id="A0AAN1CUB6"/>
<name>A0AAN1CUB6_9VIBR</name>
<dbReference type="InterPro" id="IPR021300">
    <property type="entry name" value="Integr_conj_element_PFL4695"/>
</dbReference>
<feature type="signal peptide" evidence="1">
    <location>
        <begin position="1"/>
        <end position="20"/>
    </location>
</feature>
<evidence type="ECO:0008006" key="4">
    <source>
        <dbReference type="Google" id="ProtNLM"/>
    </source>
</evidence>
<dbReference type="Proteomes" id="UP000092018">
    <property type="component" value="Plasmid unnamed1"/>
</dbReference>
<proteinExistence type="predicted"/>
<sequence length="236" mass="26501">MKNVVRVLLSIVVVSFGATASDSVQVLNLDIESQHHRITGMEDRMDEINRAFRQSVADVGVIGRKDLKVLSISEENSVPLEDLVEDIDAGVAAETIQAEFERRELAQQIMDGKITVKDIERFVVSNMYPVTTKLQSKRALSDVLLFDEEKSAIVPESFVVIGVDAYSLDWLTVNIEEVKRLGTLIYVSQIDRHEDMLALRQLFPGFDFVPVDVYDLMKMLGVDHYPVLVTKAGAFQ</sequence>
<organism evidence="2 3">
    <name type="scientific">Vibrio breoganii</name>
    <dbReference type="NCBI Taxonomy" id="553239"/>
    <lineage>
        <taxon>Bacteria</taxon>
        <taxon>Pseudomonadati</taxon>
        <taxon>Pseudomonadota</taxon>
        <taxon>Gammaproteobacteria</taxon>
        <taxon>Vibrionales</taxon>
        <taxon>Vibrionaceae</taxon>
        <taxon>Vibrio</taxon>
    </lineage>
</organism>
<geneLocation type="plasmid" evidence="2 3">
    <name>unnamed1</name>
</geneLocation>
<dbReference type="RefSeq" id="WP_065211139.1">
    <property type="nucleotide sequence ID" value="NZ_CP016179.1"/>
</dbReference>
<reference evidence="2 3" key="1">
    <citation type="submission" date="2016-06" db="EMBL/GenBank/DDBJ databases">
        <title>Adaptive Radiation by Waves of Gene Transfer Leads to Fine-Scale Resource Partitioning in Marine Microbes.</title>
        <authorList>
            <person name="Hehemann J.-H."/>
            <person name="Arevalo P."/>
            <person name="Datta M.S."/>
            <person name="Yu X."/>
            <person name="Corzett C."/>
            <person name="Henschel A."/>
            <person name="Preheim S.P."/>
            <person name="Timberlake S."/>
            <person name="Alm E.J."/>
            <person name="Polz M.F."/>
        </authorList>
    </citation>
    <scope>NUCLEOTIDE SEQUENCE [LARGE SCALE GENOMIC DNA]</scope>
    <source>
        <strain evidence="2 3">FF50</strain>
        <plasmid evidence="2 3">unnamed1</plasmid>
    </source>
</reference>